<evidence type="ECO:0000313" key="3">
    <source>
        <dbReference type="Proteomes" id="UP001314205"/>
    </source>
</evidence>
<gene>
    <name evidence="2" type="ORF">PARMNEM_LOCUS3379</name>
</gene>
<name>A0AAV1KIQ6_9NEOP</name>
<feature type="region of interest" description="Disordered" evidence="1">
    <location>
        <begin position="85"/>
        <end position="105"/>
    </location>
</feature>
<dbReference type="Proteomes" id="UP001314205">
    <property type="component" value="Unassembled WGS sequence"/>
</dbReference>
<accession>A0AAV1KIQ6</accession>
<proteinExistence type="predicted"/>
<reference evidence="2 3" key="1">
    <citation type="submission" date="2023-11" db="EMBL/GenBank/DDBJ databases">
        <authorList>
            <person name="Hedman E."/>
            <person name="Englund M."/>
            <person name="Stromberg M."/>
            <person name="Nyberg Akerstrom W."/>
            <person name="Nylinder S."/>
            <person name="Jareborg N."/>
            <person name="Kallberg Y."/>
            <person name="Kronander E."/>
        </authorList>
    </citation>
    <scope>NUCLEOTIDE SEQUENCE [LARGE SCALE GENOMIC DNA]</scope>
</reference>
<evidence type="ECO:0000313" key="2">
    <source>
        <dbReference type="EMBL" id="CAK1581752.1"/>
    </source>
</evidence>
<sequence length="105" mass="11703">MNVDNEAVAIMFEIQKLNTVSTVLKVIYYYTDHKSLLGIFDSKPVSNMTSSRLVGIAYVVSSHGRKIIYISDPEIGNADALRSMATTKTRRTRTTNRKSINGCNT</sequence>
<keyword evidence="3" id="KW-1185">Reference proteome</keyword>
<dbReference type="AlphaFoldDB" id="A0AAV1KIQ6"/>
<organism evidence="2 3">
    <name type="scientific">Parnassius mnemosyne</name>
    <name type="common">clouded apollo</name>
    <dbReference type="NCBI Taxonomy" id="213953"/>
    <lineage>
        <taxon>Eukaryota</taxon>
        <taxon>Metazoa</taxon>
        <taxon>Ecdysozoa</taxon>
        <taxon>Arthropoda</taxon>
        <taxon>Hexapoda</taxon>
        <taxon>Insecta</taxon>
        <taxon>Pterygota</taxon>
        <taxon>Neoptera</taxon>
        <taxon>Endopterygota</taxon>
        <taxon>Lepidoptera</taxon>
        <taxon>Glossata</taxon>
        <taxon>Ditrysia</taxon>
        <taxon>Papilionoidea</taxon>
        <taxon>Papilionidae</taxon>
        <taxon>Parnassiinae</taxon>
        <taxon>Parnassini</taxon>
        <taxon>Parnassius</taxon>
        <taxon>Driopa</taxon>
    </lineage>
</organism>
<evidence type="ECO:0000256" key="1">
    <source>
        <dbReference type="SAM" id="MobiDB-lite"/>
    </source>
</evidence>
<comment type="caution">
    <text evidence="2">The sequence shown here is derived from an EMBL/GenBank/DDBJ whole genome shotgun (WGS) entry which is preliminary data.</text>
</comment>
<protein>
    <submittedName>
        <fullName evidence="2">Uncharacterized protein</fullName>
    </submittedName>
</protein>
<dbReference type="EMBL" id="CAVLGL010000035">
    <property type="protein sequence ID" value="CAK1581752.1"/>
    <property type="molecule type" value="Genomic_DNA"/>
</dbReference>